<reference evidence="6" key="1">
    <citation type="journal article" date="2017" name="Genome Biol.">
        <title>Comparative genomics reveals high biological diversity and specific adaptations in the industrially and medically important fungal genus Aspergillus.</title>
        <authorList>
            <person name="de Vries R.P."/>
            <person name="Riley R."/>
            <person name="Wiebenga A."/>
            <person name="Aguilar-Osorio G."/>
            <person name="Amillis S."/>
            <person name="Uchima C.A."/>
            <person name="Anderluh G."/>
            <person name="Asadollahi M."/>
            <person name="Askin M."/>
            <person name="Barry K."/>
            <person name="Battaglia E."/>
            <person name="Bayram O."/>
            <person name="Benocci T."/>
            <person name="Braus-Stromeyer S.A."/>
            <person name="Caldana C."/>
            <person name="Canovas D."/>
            <person name="Cerqueira G.C."/>
            <person name="Chen F."/>
            <person name="Chen W."/>
            <person name="Choi C."/>
            <person name="Clum A."/>
            <person name="Dos Santos R.A."/>
            <person name="Damasio A.R."/>
            <person name="Diallinas G."/>
            <person name="Emri T."/>
            <person name="Fekete E."/>
            <person name="Flipphi M."/>
            <person name="Freyberg S."/>
            <person name="Gallo A."/>
            <person name="Gournas C."/>
            <person name="Habgood R."/>
            <person name="Hainaut M."/>
            <person name="Harispe M.L."/>
            <person name="Henrissat B."/>
            <person name="Hilden K.S."/>
            <person name="Hope R."/>
            <person name="Hossain A."/>
            <person name="Karabika E."/>
            <person name="Karaffa L."/>
            <person name="Karanyi Z."/>
            <person name="Krasevec N."/>
            <person name="Kuo A."/>
            <person name="Kusch H."/>
            <person name="LaButti K."/>
            <person name="Lagendijk E.L."/>
            <person name="Lapidus A."/>
            <person name="Levasseur A."/>
            <person name="Lindquist E."/>
            <person name="Lipzen A."/>
            <person name="Logrieco A.F."/>
            <person name="MacCabe A."/>
            <person name="Maekelae M.R."/>
            <person name="Malavazi I."/>
            <person name="Melin P."/>
            <person name="Meyer V."/>
            <person name="Mielnichuk N."/>
            <person name="Miskei M."/>
            <person name="Molnar A.P."/>
            <person name="Mule G."/>
            <person name="Ngan C.Y."/>
            <person name="Orejas M."/>
            <person name="Orosz E."/>
            <person name="Ouedraogo J.P."/>
            <person name="Overkamp K.M."/>
            <person name="Park H.-S."/>
            <person name="Perrone G."/>
            <person name="Piumi F."/>
            <person name="Punt P.J."/>
            <person name="Ram A.F."/>
            <person name="Ramon A."/>
            <person name="Rauscher S."/>
            <person name="Record E."/>
            <person name="Riano-Pachon D.M."/>
            <person name="Robert V."/>
            <person name="Roehrig J."/>
            <person name="Ruller R."/>
            <person name="Salamov A."/>
            <person name="Salih N.S."/>
            <person name="Samson R.A."/>
            <person name="Sandor E."/>
            <person name="Sanguinetti M."/>
            <person name="Schuetze T."/>
            <person name="Sepcic K."/>
            <person name="Shelest E."/>
            <person name="Sherlock G."/>
            <person name="Sophianopoulou V."/>
            <person name="Squina F.M."/>
            <person name="Sun H."/>
            <person name="Susca A."/>
            <person name="Todd R.B."/>
            <person name="Tsang A."/>
            <person name="Unkles S.E."/>
            <person name="van de Wiele N."/>
            <person name="van Rossen-Uffink D."/>
            <person name="Oliveira J.V."/>
            <person name="Vesth T.C."/>
            <person name="Visser J."/>
            <person name="Yu J.-H."/>
            <person name="Zhou M."/>
            <person name="Andersen M.R."/>
            <person name="Archer D.B."/>
            <person name="Baker S.E."/>
            <person name="Benoit I."/>
            <person name="Brakhage A.A."/>
            <person name="Braus G.H."/>
            <person name="Fischer R."/>
            <person name="Frisvad J.C."/>
            <person name="Goldman G.H."/>
            <person name="Houbraken J."/>
            <person name="Oakley B."/>
            <person name="Pocsi I."/>
            <person name="Scazzocchio C."/>
            <person name="Seiboth B."/>
            <person name="vanKuyk P.A."/>
            <person name="Wortman J."/>
            <person name="Dyer P.S."/>
            <person name="Grigoriev I.V."/>
        </authorList>
    </citation>
    <scope>NUCLEOTIDE SEQUENCE [LARGE SCALE GENOMIC DNA]</scope>
    <source>
        <strain evidence="6">CBS 134.48</strain>
    </source>
</reference>
<dbReference type="InterPro" id="IPR013815">
    <property type="entry name" value="ATP_grasp_subdomain_1"/>
</dbReference>
<keyword evidence="2" id="KW-0436">Ligase</keyword>
<feature type="domain" description="ATP-grasp" evidence="4">
    <location>
        <begin position="146"/>
        <end position="338"/>
    </location>
</feature>
<dbReference type="Gene3D" id="3.30.1490.20">
    <property type="entry name" value="ATP-grasp fold, A domain"/>
    <property type="match status" value="1"/>
</dbReference>
<dbReference type="GO" id="GO:0005524">
    <property type="term" value="F:ATP binding"/>
    <property type="evidence" value="ECO:0007669"/>
    <property type="project" value="UniProtKB-UniRule"/>
</dbReference>
<evidence type="ECO:0000256" key="3">
    <source>
        <dbReference type="PROSITE-ProRule" id="PRU00409"/>
    </source>
</evidence>
<dbReference type="GO" id="GO:0008716">
    <property type="term" value="F:D-alanine-D-alanine ligase activity"/>
    <property type="evidence" value="ECO:0007669"/>
    <property type="project" value="InterPro"/>
</dbReference>
<keyword evidence="6" id="KW-1185">Reference proteome</keyword>
<proteinExistence type="inferred from homology"/>
<sequence>MFASKAVRKSIQAICAFSTKAPTVAVLHQAIDPPVINGVTKPRKPGGFRRGHSYTLRQKGVKVIKSDPSAPVSSHVGWAFPDTEGGIYSAAQQGATHFWANAILFTSHPLQKSPEVTPVASEIYVVGQPPGLVENFDDKAYLNDKPRELGGYTLPKSWLVSPKNISEIINHIDRYPIVGKPVRGRGSHGVKVCHDKGQQQQHVQTLLRESPLIMIEKFLSGEEATITVMPPAIEHPQHWSMLPVTRFNYAEGIAPYNGVVAVTSNSRTPLTGKVMRECESVAALIGAKAPIRVDVRRFAEGSDVALFDINMKPNMTGPGRPGRLDQTSLTAIAASAIGWNYGTLLGNILKGVQPLNVFRNYSSPF</sequence>
<dbReference type="OMA" id="MRECESV"/>
<dbReference type="AlphaFoldDB" id="A0A1L9N2H5"/>
<protein>
    <recommendedName>
        <fullName evidence="4">ATP-grasp domain-containing protein</fullName>
    </recommendedName>
</protein>
<keyword evidence="3" id="KW-0067">ATP-binding</keyword>
<evidence type="ECO:0000256" key="1">
    <source>
        <dbReference type="ARBA" id="ARBA00010871"/>
    </source>
</evidence>
<dbReference type="Proteomes" id="UP000184304">
    <property type="component" value="Unassembled WGS sequence"/>
</dbReference>
<dbReference type="EMBL" id="KV878203">
    <property type="protein sequence ID" value="OJI83508.1"/>
    <property type="molecule type" value="Genomic_DNA"/>
</dbReference>
<dbReference type="PANTHER" id="PTHR23132:SF23">
    <property type="entry name" value="D-ALANINE--D-ALANINE LIGASE B"/>
    <property type="match status" value="1"/>
</dbReference>
<evidence type="ECO:0000313" key="6">
    <source>
        <dbReference type="Proteomes" id="UP000184304"/>
    </source>
</evidence>
<dbReference type="PROSITE" id="PS50975">
    <property type="entry name" value="ATP_GRASP"/>
    <property type="match status" value="1"/>
</dbReference>
<dbReference type="Pfam" id="PF07478">
    <property type="entry name" value="Dala_Dala_lig_C"/>
    <property type="match status" value="1"/>
</dbReference>
<evidence type="ECO:0000259" key="4">
    <source>
        <dbReference type="PROSITE" id="PS50975"/>
    </source>
</evidence>
<dbReference type="VEuPathDB" id="FungiDB:ASPTUDRAFT_55546"/>
<dbReference type="GO" id="GO:0046872">
    <property type="term" value="F:metal ion binding"/>
    <property type="evidence" value="ECO:0007669"/>
    <property type="project" value="InterPro"/>
</dbReference>
<dbReference type="STRING" id="767770.A0A1L9N2H5"/>
<dbReference type="PANTHER" id="PTHR23132">
    <property type="entry name" value="D-ALANINE--D-ALANINE LIGASE"/>
    <property type="match status" value="1"/>
</dbReference>
<keyword evidence="3" id="KW-0547">Nucleotide-binding</keyword>
<organism evidence="5 6">
    <name type="scientific">Aspergillus tubingensis (strain CBS 134.48)</name>
    <dbReference type="NCBI Taxonomy" id="767770"/>
    <lineage>
        <taxon>Eukaryota</taxon>
        <taxon>Fungi</taxon>
        <taxon>Dikarya</taxon>
        <taxon>Ascomycota</taxon>
        <taxon>Pezizomycotina</taxon>
        <taxon>Eurotiomycetes</taxon>
        <taxon>Eurotiomycetidae</taxon>
        <taxon>Eurotiales</taxon>
        <taxon>Aspergillaceae</taxon>
        <taxon>Aspergillus</taxon>
        <taxon>Aspergillus subgen. Circumdati</taxon>
    </lineage>
</organism>
<dbReference type="InterPro" id="IPR011095">
    <property type="entry name" value="Dala_Dala_lig_C"/>
</dbReference>
<dbReference type="InterPro" id="IPR011761">
    <property type="entry name" value="ATP-grasp"/>
</dbReference>
<dbReference type="OrthoDB" id="422362at2759"/>
<comment type="similarity">
    <text evidence="1">Belongs to the D-alanine--D-alanine ligase family.</text>
</comment>
<accession>A0A1L9N2H5</accession>
<evidence type="ECO:0000313" key="5">
    <source>
        <dbReference type="EMBL" id="OJI83508.1"/>
    </source>
</evidence>
<name>A0A1L9N2H5_ASPTC</name>
<gene>
    <name evidence="5" type="ORF">ASPTUDRAFT_55546</name>
</gene>
<evidence type="ECO:0000256" key="2">
    <source>
        <dbReference type="ARBA" id="ARBA00022598"/>
    </source>
</evidence>
<dbReference type="Gene3D" id="3.30.470.20">
    <property type="entry name" value="ATP-grasp fold, B domain"/>
    <property type="match status" value="1"/>
</dbReference>
<dbReference type="SUPFAM" id="SSF56059">
    <property type="entry name" value="Glutathione synthetase ATP-binding domain-like"/>
    <property type="match status" value="1"/>
</dbReference>